<dbReference type="Proteomes" id="UP000198348">
    <property type="component" value="Unassembled WGS sequence"/>
</dbReference>
<organism evidence="4 5">
    <name type="scientific">Haloechinothrix alba</name>
    <dbReference type="NCBI Taxonomy" id="664784"/>
    <lineage>
        <taxon>Bacteria</taxon>
        <taxon>Bacillati</taxon>
        <taxon>Actinomycetota</taxon>
        <taxon>Actinomycetes</taxon>
        <taxon>Pseudonocardiales</taxon>
        <taxon>Pseudonocardiaceae</taxon>
        <taxon>Haloechinothrix</taxon>
    </lineage>
</organism>
<reference evidence="4 5" key="1">
    <citation type="submission" date="2017-06" db="EMBL/GenBank/DDBJ databases">
        <authorList>
            <person name="Kim H.J."/>
            <person name="Triplett B.A."/>
        </authorList>
    </citation>
    <scope>NUCLEOTIDE SEQUENCE [LARGE SCALE GENOMIC DNA]</scope>
    <source>
        <strain evidence="4 5">DSM 45207</strain>
    </source>
</reference>
<evidence type="ECO:0000313" key="5">
    <source>
        <dbReference type="Proteomes" id="UP000198348"/>
    </source>
</evidence>
<dbReference type="EMBL" id="FZNW01000021">
    <property type="protein sequence ID" value="SNR82289.1"/>
    <property type="molecule type" value="Genomic_DNA"/>
</dbReference>
<feature type="region of interest" description="Disordered" evidence="1">
    <location>
        <begin position="395"/>
        <end position="430"/>
    </location>
</feature>
<keyword evidence="2" id="KW-1133">Transmembrane helix</keyword>
<keyword evidence="2" id="KW-0472">Membrane</keyword>
<dbReference type="InterPro" id="IPR052336">
    <property type="entry name" value="MlaD_Phospholipid_Transporter"/>
</dbReference>
<evidence type="ECO:0000313" key="4">
    <source>
        <dbReference type="EMBL" id="SNR82289.1"/>
    </source>
</evidence>
<protein>
    <submittedName>
        <fullName evidence="4">Phospholipid/cholesterol/gamma-HCH transport system substrate-binding protein</fullName>
    </submittedName>
</protein>
<dbReference type="AlphaFoldDB" id="A0A238ZGL0"/>
<evidence type="ECO:0000256" key="1">
    <source>
        <dbReference type="SAM" id="MobiDB-lite"/>
    </source>
</evidence>
<feature type="transmembrane region" description="Helical" evidence="2">
    <location>
        <begin position="7"/>
        <end position="31"/>
    </location>
</feature>
<dbReference type="Pfam" id="PF02470">
    <property type="entry name" value="MlaD"/>
    <property type="match status" value="1"/>
</dbReference>
<evidence type="ECO:0000259" key="3">
    <source>
        <dbReference type="Pfam" id="PF02470"/>
    </source>
</evidence>
<dbReference type="PANTHER" id="PTHR33371:SF4">
    <property type="entry name" value="INTERMEMBRANE PHOSPHOLIPID TRANSPORT SYSTEM BINDING PROTEIN MLAD"/>
    <property type="match status" value="1"/>
</dbReference>
<sequence length="430" mass="45454">MRIPTSILGYLRLAVVLAFVTLCTGVFVFLWTGAGGRIPLVSEEGYRVSLDVPTVDNLVHASDVMASGVEIGSVVEIETEQDHARVTVELDDEYAPLHEGAAVTVRYKTLLQETFLQIDDGDGEAIAAGTALPEGSAEPAVDLNDLLVSLDQPTREALAGTLRSLGMATDDTAEQISATLRGLGHMGRQGETVLDALADQSTELRELSGNAATLLSALDTRQGQIAQLVGDAEKLTEVTANGNEHLEEVMRKLPGLLDTARGASDDLERLGEDLGPVAANLDAAAPDLTAALRQLPETSADLRGLLPHLDSVLKRAPETLERIPPVGEDVRSLLPHASTALADVNPMLAYLRPYGQDLAAWFATTADATAATRLGEHHGPFTVVPNEQTVAGIPGGTNDLSPRVNPYPGPGQAEHPAPFEGSYPRVEEGN</sequence>
<dbReference type="OrthoDB" id="4510799at2"/>
<dbReference type="GO" id="GO:0005543">
    <property type="term" value="F:phospholipid binding"/>
    <property type="evidence" value="ECO:0007669"/>
    <property type="project" value="TreeGrafter"/>
</dbReference>
<evidence type="ECO:0000256" key="2">
    <source>
        <dbReference type="SAM" id="Phobius"/>
    </source>
</evidence>
<dbReference type="RefSeq" id="WP_089302926.1">
    <property type="nucleotide sequence ID" value="NZ_FZNW01000021.1"/>
</dbReference>
<proteinExistence type="predicted"/>
<dbReference type="PANTHER" id="PTHR33371">
    <property type="entry name" value="INTERMEMBRANE PHOSPHOLIPID TRANSPORT SYSTEM BINDING PROTEIN MLAD-RELATED"/>
    <property type="match status" value="1"/>
</dbReference>
<accession>A0A238ZGL0</accession>
<name>A0A238ZGL0_9PSEU</name>
<keyword evidence="5" id="KW-1185">Reference proteome</keyword>
<feature type="domain" description="Mce/MlaD" evidence="3">
    <location>
        <begin position="45"/>
        <end position="121"/>
    </location>
</feature>
<keyword evidence="2" id="KW-0812">Transmembrane</keyword>
<dbReference type="GO" id="GO:0005548">
    <property type="term" value="F:phospholipid transporter activity"/>
    <property type="evidence" value="ECO:0007669"/>
    <property type="project" value="TreeGrafter"/>
</dbReference>
<dbReference type="InterPro" id="IPR003399">
    <property type="entry name" value="Mce/MlaD"/>
</dbReference>
<gene>
    <name evidence="4" type="ORF">SAMN06265360_12145</name>
</gene>